<proteinExistence type="predicted"/>
<dbReference type="GO" id="GO:0030159">
    <property type="term" value="F:signaling receptor complex adaptor activity"/>
    <property type="evidence" value="ECO:0007669"/>
    <property type="project" value="TreeGrafter"/>
</dbReference>
<dbReference type="GO" id="GO:0019894">
    <property type="term" value="F:kinesin binding"/>
    <property type="evidence" value="ECO:0007669"/>
    <property type="project" value="TreeGrafter"/>
</dbReference>
<evidence type="ECO:0000313" key="1">
    <source>
        <dbReference type="EMBL" id="KAF7236138.1"/>
    </source>
</evidence>
<dbReference type="GO" id="GO:0005078">
    <property type="term" value="F:MAP-kinase scaffold activity"/>
    <property type="evidence" value="ECO:0007669"/>
    <property type="project" value="InterPro"/>
</dbReference>
<organism evidence="1 2">
    <name type="scientific">Paragonimus skrjabini miyazakii</name>
    <dbReference type="NCBI Taxonomy" id="59628"/>
    <lineage>
        <taxon>Eukaryota</taxon>
        <taxon>Metazoa</taxon>
        <taxon>Spiralia</taxon>
        <taxon>Lophotrochozoa</taxon>
        <taxon>Platyhelminthes</taxon>
        <taxon>Trematoda</taxon>
        <taxon>Digenea</taxon>
        <taxon>Plagiorchiida</taxon>
        <taxon>Troglotremata</taxon>
        <taxon>Troglotrematidae</taxon>
        <taxon>Paragonimus</taxon>
    </lineage>
</organism>
<dbReference type="GO" id="GO:0008432">
    <property type="term" value="F:JUN kinase binding"/>
    <property type="evidence" value="ECO:0007669"/>
    <property type="project" value="TreeGrafter"/>
</dbReference>
<keyword evidence="2" id="KW-1185">Reference proteome</keyword>
<dbReference type="PANTHER" id="PTHR13886:SF4">
    <property type="entry name" value="JNK-INTERACTING PROTEIN 3"/>
    <property type="match status" value="1"/>
</dbReference>
<dbReference type="AlphaFoldDB" id="A0A8S9YEJ0"/>
<evidence type="ECO:0000313" key="2">
    <source>
        <dbReference type="Proteomes" id="UP000822476"/>
    </source>
</evidence>
<dbReference type="Proteomes" id="UP000822476">
    <property type="component" value="Unassembled WGS sequence"/>
</dbReference>
<sequence>MTLSDSGVWVGLRNEPILFLYHTSSHTHLQTVNLEPLISSRLGDLQSPHLSNRHNQRICSPVGVTALLASEDNLWIGTNLGLVITIPLRKPGDTDRATNQSSTGLAIVESTADVSNSRAECGISSLLLSQMKVSRHEHGRSVRFFVKVNRAGSRHSDTYHRSILDSSFVGRDVPQTSTPLKRSNSYLSHYYSHSLCTPERLIISGGQGYRFNEDSVEKKSTPTERESHLIVWNCTQASPP</sequence>
<dbReference type="InterPro" id="IPR039911">
    <property type="entry name" value="JIP3/JIP4"/>
</dbReference>
<name>A0A8S9YEJ0_9TREM</name>
<dbReference type="GO" id="GO:0005737">
    <property type="term" value="C:cytoplasm"/>
    <property type="evidence" value="ECO:0007669"/>
    <property type="project" value="TreeGrafter"/>
</dbReference>
<dbReference type="Pfam" id="PF19056">
    <property type="entry name" value="WD40_2"/>
    <property type="match status" value="1"/>
</dbReference>
<accession>A0A8S9YEJ0</accession>
<dbReference type="OrthoDB" id="10256043at2759"/>
<dbReference type="PANTHER" id="PTHR13886">
    <property type="entry name" value="JNK/SAPK-ASSOCIATED PROTEIN"/>
    <property type="match status" value="1"/>
</dbReference>
<dbReference type="GO" id="GO:0016192">
    <property type="term" value="P:vesicle-mediated transport"/>
    <property type="evidence" value="ECO:0007669"/>
    <property type="project" value="TreeGrafter"/>
</dbReference>
<reference evidence="1" key="1">
    <citation type="submission" date="2019-07" db="EMBL/GenBank/DDBJ databases">
        <title>Annotation for the trematode Paragonimus miyazaki's.</title>
        <authorList>
            <person name="Choi Y.-J."/>
        </authorList>
    </citation>
    <scope>NUCLEOTIDE SEQUENCE</scope>
    <source>
        <strain evidence="1">Japan</strain>
    </source>
</reference>
<gene>
    <name evidence="1" type="ORF">EG68_11289</name>
</gene>
<protein>
    <submittedName>
        <fullName evidence="1">Uncharacterized protein</fullName>
    </submittedName>
</protein>
<dbReference type="EMBL" id="JTDE01008007">
    <property type="protein sequence ID" value="KAF7236138.1"/>
    <property type="molecule type" value="Genomic_DNA"/>
</dbReference>
<comment type="caution">
    <text evidence="1">The sequence shown here is derived from an EMBL/GenBank/DDBJ whole genome shotgun (WGS) entry which is preliminary data.</text>
</comment>